<dbReference type="Pfam" id="PF13417">
    <property type="entry name" value="GST_N_3"/>
    <property type="match status" value="1"/>
</dbReference>
<dbReference type="RefSeq" id="WP_188612569.1">
    <property type="nucleotide sequence ID" value="NZ_BMGG01000012.1"/>
</dbReference>
<reference evidence="2" key="1">
    <citation type="journal article" date="2014" name="Int. J. Syst. Evol. Microbiol.">
        <title>Complete genome sequence of Corynebacterium casei LMG S-19264T (=DSM 44701T), isolated from a smear-ripened cheese.</title>
        <authorList>
            <consortium name="US DOE Joint Genome Institute (JGI-PGF)"/>
            <person name="Walter F."/>
            <person name="Albersmeier A."/>
            <person name="Kalinowski J."/>
            <person name="Ruckert C."/>
        </authorList>
    </citation>
    <scope>NUCLEOTIDE SEQUENCE</scope>
    <source>
        <strain evidence="2">CGMCC 1.12919</strain>
    </source>
</reference>
<evidence type="ECO:0000259" key="1">
    <source>
        <dbReference type="PROSITE" id="PS50404"/>
    </source>
</evidence>
<dbReference type="AlphaFoldDB" id="A0A916XP41"/>
<evidence type="ECO:0000313" key="2">
    <source>
        <dbReference type="EMBL" id="GGC91744.1"/>
    </source>
</evidence>
<keyword evidence="3" id="KW-1185">Reference proteome</keyword>
<gene>
    <name evidence="2" type="ORF">GCM10010994_56900</name>
</gene>
<accession>A0A916XP41</accession>
<dbReference type="InterPro" id="IPR036282">
    <property type="entry name" value="Glutathione-S-Trfase_C_sf"/>
</dbReference>
<comment type="caution">
    <text evidence="2">The sequence shown here is derived from an EMBL/GenBank/DDBJ whole genome shotgun (WGS) entry which is preliminary data.</text>
</comment>
<dbReference type="Pfam" id="PF13410">
    <property type="entry name" value="GST_C_2"/>
    <property type="match status" value="1"/>
</dbReference>
<dbReference type="Gene3D" id="3.40.30.110">
    <property type="match status" value="2"/>
</dbReference>
<protein>
    <submittedName>
        <fullName evidence="2">Glutathione S-transferase</fullName>
    </submittedName>
</protein>
<dbReference type="EMBL" id="BMGG01000012">
    <property type="protein sequence ID" value="GGC91744.1"/>
    <property type="molecule type" value="Genomic_DNA"/>
</dbReference>
<dbReference type="CDD" id="cd00570">
    <property type="entry name" value="GST_N_family"/>
    <property type="match status" value="1"/>
</dbReference>
<sequence length="308" mass="33652">MALSSDSIILHQYDISPFSEKVRVVLGIKGLEWHACRQPVIMPKPELVALTGGYRRIPVMQIGADIYCDSAVIVRELERRHPSPTLFPAGDHGLAYGLAAWSDKAIFNAVVVIRFGDGSEIDEAFVKDREKLSGRFDAAAMRRAVPAMTEQLRAHWDLVEAQLADGRPFLTGAKPGLADASVYHNLAFLRWGPEACGRSLDGFTRVLAWEQRVKAIGHGTRHKTDREAALAIARQSSSTERPGCAGEPNGLAVGDRVVVAADDYGRDPIEGELVSASPHHVAIRRREGHVGEVTVHFPRAGFIVKRAS</sequence>
<feature type="domain" description="GST N-terminal" evidence="1">
    <location>
        <begin position="6"/>
        <end position="85"/>
    </location>
</feature>
<organism evidence="2 3">
    <name type="scientific">Chelatococcus reniformis</name>
    <dbReference type="NCBI Taxonomy" id="1494448"/>
    <lineage>
        <taxon>Bacteria</taxon>
        <taxon>Pseudomonadati</taxon>
        <taxon>Pseudomonadota</taxon>
        <taxon>Alphaproteobacteria</taxon>
        <taxon>Hyphomicrobiales</taxon>
        <taxon>Chelatococcaceae</taxon>
        <taxon>Chelatococcus</taxon>
    </lineage>
</organism>
<dbReference type="InterPro" id="IPR036249">
    <property type="entry name" value="Thioredoxin-like_sf"/>
</dbReference>
<dbReference type="SUPFAM" id="SSF52833">
    <property type="entry name" value="Thioredoxin-like"/>
    <property type="match status" value="1"/>
</dbReference>
<name>A0A916XP41_9HYPH</name>
<evidence type="ECO:0000313" key="3">
    <source>
        <dbReference type="Proteomes" id="UP000637002"/>
    </source>
</evidence>
<proteinExistence type="predicted"/>
<dbReference type="Proteomes" id="UP000637002">
    <property type="component" value="Unassembled WGS sequence"/>
</dbReference>
<dbReference type="SUPFAM" id="SSF47616">
    <property type="entry name" value="GST C-terminal domain-like"/>
    <property type="match status" value="1"/>
</dbReference>
<reference evidence="2" key="2">
    <citation type="submission" date="2020-09" db="EMBL/GenBank/DDBJ databases">
        <authorList>
            <person name="Sun Q."/>
            <person name="Zhou Y."/>
        </authorList>
    </citation>
    <scope>NUCLEOTIDE SEQUENCE</scope>
    <source>
        <strain evidence="2">CGMCC 1.12919</strain>
    </source>
</reference>
<dbReference type="PROSITE" id="PS50404">
    <property type="entry name" value="GST_NTER"/>
    <property type="match status" value="1"/>
</dbReference>
<dbReference type="InterPro" id="IPR004045">
    <property type="entry name" value="Glutathione_S-Trfase_N"/>
</dbReference>